<dbReference type="GO" id="GO:0032543">
    <property type="term" value="P:mitochondrial translation"/>
    <property type="evidence" value="ECO:0007669"/>
    <property type="project" value="InterPro"/>
</dbReference>
<proteinExistence type="predicted"/>
<reference evidence="1" key="2">
    <citation type="submission" date="2022-06" db="UniProtKB">
        <authorList>
            <consortium name="EnsemblMetazoa"/>
        </authorList>
    </citation>
    <scope>IDENTIFICATION</scope>
    <source>
        <strain evidence="1">PS312</strain>
    </source>
</reference>
<accession>A0A8R1V168</accession>
<dbReference type="GO" id="GO:0005761">
    <property type="term" value="C:mitochondrial ribosome"/>
    <property type="evidence" value="ECO:0007669"/>
    <property type="project" value="InterPro"/>
</dbReference>
<dbReference type="GO" id="GO:0005739">
    <property type="term" value="C:mitochondrion"/>
    <property type="evidence" value="ECO:0000318"/>
    <property type="project" value="GO_Central"/>
</dbReference>
<dbReference type="InterPro" id="IPR033620">
    <property type="entry name" value="Ribosomal_mS37_met"/>
</dbReference>
<dbReference type="PANTHER" id="PTHR31278">
    <property type="entry name" value="CHCHD1"/>
    <property type="match status" value="1"/>
</dbReference>
<evidence type="ECO:0000313" key="1">
    <source>
        <dbReference type="EnsemblMetazoa" id="PPA45325.1"/>
    </source>
</evidence>
<protein>
    <submittedName>
        <fullName evidence="1">Uncharacterized protein</fullName>
    </submittedName>
</protein>
<dbReference type="EnsemblMetazoa" id="PPA45325.1">
    <property type="protein sequence ID" value="PPA45325.1"/>
    <property type="gene ID" value="WBGene00283694"/>
</dbReference>
<accession>A0A2A6BJ20</accession>
<gene>
    <name evidence="1" type="primary">WBGene00283694</name>
</gene>
<dbReference type="PANTHER" id="PTHR31278:SF2">
    <property type="entry name" value="SMALL RIBOSOMAL SUBUNIT PROTEIN MS37"/>
    <property type="match status" value="1"/>
</dbReference>
<evidence type="ECO:0000313" key="2">
    <source>
        <dbReference type="Proteomes" id="UP000005239"/>
    </source>
</evidence>
<organism evidence="1 2">
    <name type="scientific">Pristionchus pacificus</name>
    <name type="common">Parasitic nematode worm</name>
    <dbReference type="NCBI Taxonomy" id="54126"/>
    <lineage>
        <taxon>Eukaryota</taxon>
        <taxon>Metazoa</taxon>
        <taxon>Ecdysozoa</taxon>
        <taxon>Nematoda</taxon>
        <taxon>Chromadorea</taxon>
        <taxon>Rhabditida</taxon>
        <taxon>Rhabditina</taxon>
        <taxon>Diplogasteromorpha</taxon>
        <taxon>Diplogasteroidea</taxon>
        <taxon>Neodiplogasteridae</taxon>
        <taxon>Pristionchus</taxon>
    </lineage>
</organism>
<reference evidence="2" key="1">
    <citation type="journal article" date="2008" name="Nat. Genet.">
        <title>The Pristionchus pacificus genome provides a unique perspective on nematode lifestyle and parasitism.</title>
        <authorList>
            <person name="Dieterich C."/>
            <person name="Clifton S.W."/>
            <person name="Schuster L.N."/>
            <person name="Chinwalla A."/>
            <person name="Delehaunty K."/>
            <person name="Dinkelacker I."/>
            <person name="Fulton L."/>
            <person name="Fulton R."/>
            <person name="Godfrey J."/>
            <person name="Minx P."/>
            <person name="Mitreva M."/>
            <person name="Roeseler W."/>
            <person name="Tian H."/>
            <person name="Witte H."/>
            <person name="Yang S.P."/>
            <person name="Wilson R.K."/>
            <person name="Sommer R.J."/>
        </authorList>
    </citation>
    <scope>NUCLEOTIDE SEQUENCE [LARGE SCALE GENOMIC DNA]</scope>
    <source>
        <strain evidence="2">PS312</strain>
    </source>
</reference>
<name>A0A2A6BJ20_PRIPA</name>
<dbReference type="AlphaFoldDB" id="A0A2A6BJ20"/>
<dbReference type="GO" id="GO:0005654">
    <property type="term" value="C:nucleoplasm"/>
    <property type="evidence" value="ECO:0000318"/>
    <property type="project" value="GO_Central"/>
</dbReference>
<keyword evidence="2" id="KW-1185">Reference proteome</keyword>
<sequence length="183" mass="20087">MNIEYISVLDSSVAEKEKGSDFKHNPELASHCSFSSSSPNPYQFQLTNPFYTIIVISSLALQSLFGCLRKYEFDSLPCGKQNEAKQGVCQGVSEGSRRGARGEGSSQSMTKAQFNKVMQLFRTPISARARTNGMVTGSETKHKLNENKSWSAHGFSERKLSTTSRIAKLGMSCNESPRPTSGT</sequence>
<dbReference type="Proteomes" id="UP000005239">
    <property type="component" value="Unassembled WGS sequence"/>
</dbReference>